<proteinExistence type="predicted"/>
<keyword evidence="2" id="KW-0472">Membrane</keyword>
<gene>
    <name evidence="4" type="ORF">HHUSO_G611</name>
</gene>
<feature type="compositionally biased region" description="Polar residues" evidence="1">
    <location>
        <begin position="205"/>
        <end position="216"/>
    </location>
</feature>
<organism evidence="4 5">
    <name type="scientific">Huso huso</name>
    <name type="common">Beluga</name>
    <name type="synonym">Acipenser huso</name>
    <dbReference type="NCBI Taxonomy" id="61971"/>
    <lineage>
        <taxon>Eukaryota</taxon>
        <taxon>Metazoa</taxon>
        <taxon>Chordata</taxon>
        <taxon>Craniata</taxon>
        <taxon>Vertebrata</taxon>
        <taxon>Euteleostomi</taxon>
        <taxon>Actinopterygii</taxon>
        <taxon>Chondrostei</taxon>
        <taxon>Acipenseriformes</taxon>
        <taxon>Acipenseridae</taxon>
        <taxon>Huso</taxon>
    </lineage>
</organism>
<feature type="region of interest" description="Disordered" evidence="1">
    <location>
        <begin position="187"/>
        <end position="235"/>
    </location>
</feature>
<feature type="transmembrane region" description="Helical" evidence="2">
    <location>
        <begin position="128"/>
        <end position="150"/>
    </location>
</feature>
<keyword evidence="2" id="KW-1133">Transmembrane helix</keyword>
<accession>A0ABR1AC67</accession>
<comment type="caution">
    <text evidence="4">The sequence shown here is derived from an EMBL/GenBank/DDBJ whole genome shotgun (WGS) entry which is preliminary data.</text>
</comment>
<name>A0ABR1AC67_HUSHU</name>
<reference evidence="4 5" key="1">
    <citation type="submission" date="2021-05" db="EMBL/GenBank/DDBJ databases">
        <authorList>
            <person name="Zahm M."/>
            <person name="Klopp C."/>
            <person name="Cabau C."/>
            <person name="Kuhl H."/>
            <person name="Suciu R."/>
            <person name="Ciorpac M."/>
            <person name="Holostenco D."/>
            <person name="Gessner J."/>
            <person name="Wuertz S."/>
            <person name="Hohne C."/>
            <person name="Stock M."/>
            <person name="Gislard M."/>
            <person name="Lluch J."/>
            <person name="Milhes M."/>
            <person name="Lampietro C."/>
            <person name="Lopez Roques C."/>
            <person name="Donnadieu C."/>
            <person name="Du K."/>
            <person name="Schartl M."/>
            <person name="Guiguen Y."/>
        </authorList>
    </citation>
    <scope>NUCLEOTIDE SEQUENCE [LARGE SCALE GENOMIC DNA]</scope>
    <source>
        <strain evidence="4">Hh-F2</strain>
        <tissue evidence="4">Blood</tissue>
    </source>
</reference>
<feature type="compositionally biased region" description="Polar residues" evidence="1">
    <location>
        <begin position="278"/>
        <end position="289"/>
    </location>
</feature>
<evidence type="ECO:0000256" key="3">
    <source>
        <dbReference type="SAM" id="SignalP"/>
    </source>
</evidence>
<dbReference type="EMBL" id="JAHFZB010000001">
    <property type="protein sequence ID" value="KAK6494140.1"/>
    <property type="molecule type" value="Genomic_DNA"/>
</dbReference>
<protein>
    <submittedName>
        <fullName evidence="4">Uncharacterized protein</fullName>
    </submittedName>
</protein>
<keyword evidence="5" id="KW-1185">Reference proteome</keyword>
<feature type="signal peptide" evidence="3">
    <location>
        <begin position="1"/>
        <end position="24"/>
    </location>
</feature>
<feature type="region of interest" description="Disordered" evidence="1">
    <location>
        <begin position="91"/>
        <end position="120"/>
    </location>
</feature>
<feature type="compositionally biased region" description="Low complexity" evidence="1">
    <location>
        <begin position="93"/>
        <end position="120"/>
    </location>
</feature>
<evidence type="ECO:0000256" key="2">
    <source>
        <dbReference type="SAM" id="Phobius"/>
    </source>
</evidence>
<feature type="chain" id="PRO_5046262068" evidence="3">
    <location>
        <begin position="25"/>
        <end position="397"/>
    </location>
</feature>
<keyword evidence="2" id="KW-0812">Transmembrane</keyword>
<keyword evidence="3" id="KW-0732">Signal</keyword>
<dbReference type="Proteomes" id="UP001369086">
    <property type="component" value="Unassembled WGS sequence"/>
</dbReference>
<feature type="region of interest" description="Disordered" evidence="1">
    <location>
        <begin position="254"/>
        <end position="289"/>
    </location>
</feature>
<evidence type="ECO:0000313" key="4">
    <source>
        <dbReference type="EMBL" id="KAK6494140.1"/>
    </source>
</evidence>
<evidence type="ECO:0000313" key="5">
    <source>
        <dbReference type="Proteomes" id="UP001369086"/>
    </source>
</evidence>
<evidence type="ECO:0000256" key="1">
    <source>
        <dbReference type="SAM" id="MobiDB-lite"/>
    </source>
</evidence>
<sequence>MQSSVSSRLIILGLMLAITNDVQAEIKTIHKETATHLNSTVASIVPTIEDTETTARISNKKNETITQYPNETNPVLFSTISTTHISKRTVAASTTPLPSVSSTTRAETSVTTSTQESTTTQDNLQDKAGFIILGAFIIAIILIVIIIVFLRKKTRRYSFDLYRKNHEDAGIPVGTVEGEGAFEAIASKENSGFDNGKEEKVVNDTKATPKTSTSGNDQEKPETVSNPGEEVTELPEDFSQVIFTPENTSIMFNLETNDSDTSKSSKTSVESLEDQKNENNNNSVAGRLASNSSCNPFYGNPSFSVVTYRKNESSLESERSVWKTNFCLDDSQATNNAEDVIVSVKIAPTVNGEEGRAPCSGDWLEGAQDSCFTEIQLRDLNLMKEDKKSQKTCKKEH</sequence>